<evidence type="ECO:0000313" key="2">
    <source>
        <dbReference type="WBParaSite" id="Pan_g7499.t1"/>
    </source>
</evidence>
<dbReference type="AlphaFoldDB" id="A0A7E4W7F2"/>
<reference evidence="1" key="1">
    <citation type="journal article" date="2013" name="Genetics">
        <title>The draft genome and transcriptome of Panagrellus redivivus are shaped by the harsh demands of a free-living lifestyle.</title>
        <authorList>
            <person name="Srinivasan J."/>
            <person name="Dillman A.R."/>
            <person name="Macchietto M.G."/>
            <person name="Heikkinen L."/>
            <person name="Lakso M."/>
            <person name="Fracchia K.M."/>
            <person name="Antoshechkin I."/>
            <person name="Mortazavi A."/>
            <person name="Wong G."/>
            <person name="Sternberg P.W."/>
        </authorList>
    </citation>
    <scope>NUCLEOTIDE SEQUENCE [LARGE SCALE GENOMIC DNA]</scope>
    <source>
        <strain evidence="1">MT8872</strain>
    </source>
</reference>
<dbReference type="Proteomes" id="UP000492821">
    <property type="component" value="Unassembled WGS sequence"/>
</dbReference>
<sequence length="214" mass="24266">MRQLCGDETTPTVRNEFARANQIIGGRSLFRPDPAVKAINGLRFHQSVPQGEWGCSRGSLGVVLGCRREFRGYRSYRRRSPLRHGTDRLATRTRRHRCHEPTLASPLPWILLRHRDVIGRVESIAMDSIMPKTLSSELNPCYWVQRANLIVTVLIFLFSVTAMDSVKDVLGSIELPMIGPNSLPDQYRTYVSVFSYQIGSRTVKQTLAQLNPSQ</sequence>
<protein>
    <submittedName>
        <fullName evidence="2">PBPe domain-containing protein</fullName>
    </submittedName>
</protein>
<evidence type="ECO:0000313" key="1">
    <source>
        <dbReference type="Proteomes" id="UP000492821"/>
    </source>
</evidence>
<accession>A0A7E4W7F2</accession>
<dbReference type="WBParaSite" id="Pan_g7499.t1">
    <property type="protein sequence ID" value="Pan_g7499.t1"/>
    <property type="gene ID" value="Pan_g7499"/>
</dbReference>
<organism evidence="1 2">
    <name type="scientific">Panagrellus redivivus</name>
    <name type="common">Microworm</name>
    <dbReference type="NCBI Taxonomy" id="6233"/>
    <lineage>
        <taxon>Eukaryota</taxon>
        <taxon>Metazoa</taxon>
        <taxon>Ecdysozoa</taxon>
        <taxon>Nematoda</taxon>
        <taxon>Chromadorea</taxon>
        <taxon>Rhabditida</taxon>
        <taxon>Tylenchina</taxon>
        <taxon>Panagrolaimomorpha</taxon>
        <taxon>Panagrolaimoidea</taxon>
        <taxon>Panagrolaimidae</taxon>
        <taxon>Panagrellus</taxon>
    </lineage>
</organism>
<reference evidence="2" key="2">
    <citation type="submission" date="2020-10" db="UniProtKB">
        <authorList>
            <consortium name="WormBaseParasite"/>
        </authorList>
    </citation>
    <scope>IDENTIFICATION</scope>
</reference>
<name>A0A7E4W7F2_PANRE</name>
<keyword evidence="1" id="KW-1185">Reference proteome</keyword>
<proteinExistence type="predicted"/>